<reference evidence="1 2" key="1">
    <citation type="submission" date="2018-10" db="EMBL/GenBank/DDBJ databases">
        <title>Genomic Encyclopedia of Archaeal and Bacterial Type Strains, Phase II (KMG-II): from individual species to whole genera.</title>
        <authorList>
            <person name="Goeker M."/>
        </authorList>
    </citation>
    <scope>NUCLEOTIDE SEQUENCE [LARGE SCALE GENOMIC DNA]</scope>
    <source>
        <strain evidence="1 2">DSM 18602</strain>
    </source>
</reference>
<comment type="caution">
    <text evidence="1">The sequence shown here is derived from an EMBL/GenBank/DDBJ whole genome shotgun (WGS) entry which is preliminary data.</text>
</comment>
<evidence type="ECO:0000313" key="1">
    <source>
        <dbReference type="EMBL" id="RKR83827.1"/>
    </source>
</evidence>
<dbReference type="Proteomes" id="UP000268007">
    <property type="component" value="Unassembled WGS sequence"/>
</dbReference>
<gene>
    <name evidence="1" type="ORF">BDD43_4042</name>
</gene>
<accession>A0A495J4E1</accession>
<evidence type="ECO:0000313" key="2">
    <source>
        <dbReference type="Proteomes" id="UP000268007"/>
    </source>
</evidence>
<dbReference type="RefSeq" id="WP_121199282.1">
    <property type="nucleotide sequence ID" value="NZ_RBKU01000001.1"/>
</dbReference>
<organism evidence="1 2">
    <name type="scientific">Mucilaginibacter gracilis</name>
    <dbReference type="NCBI Taxonomy" id="423350"/>
    <lineage>
        <taxon>Bacteria</taxon>
        <taxon>Pseudomonadati</taxon>
        <taxon>Bacteroidota</taxon>
        <taxon>Sphingobacteriia</taxon>
        <taxon>Sphingobacteriales</taxon>
        <taxon>Sphingobacteriaceae</taxon>
        <taxon>Mucilaginibacter</taxon>
    </lineage>
</organism>
<protein>
    <submittedName>
        <fullName evidence="1">Uncharacterized protein</fullName>
    </submittedName>
</protein>
<name>A0A495J4E1_9SPHI</name>
<keyword evidence="2" id="KW-1185">Reference proteome</keyword>
<proteinExistence type="predicted"/>
<dbReference type="AlphaFoldDB" id="A0A495J4E1"/>
<dbReference type="EMBL" id="RBKU01000001">
    <property type="protein sequence ID" value="RKR83827.1"/>
    <property type="molecule type" value="Genomic_DNA"/>
</dbReference>
<sequence>MVLEEAFDNLVLTSHAWYELIGMNRAQGNALSRAFRENGSRAADIEALFKAYETKFIAMVPRVRFKKAKS</sequence>